<reference evidence="3" key="1">
    <citation type="submission" date="2016-06" db="UniProtKB">
        <authorList>
            <consortium name="WormBaseParasite"/>
        </authorList>
    </citation>
    <scope>IDENTIFICATION</scope>
</reference>
<evidence type="ECO:0000313" key="3">
    <source>
        <dbReference type="WBParaSite" id="GPUH_0001328001-mRNA-1"/>
    </source>
</evidence>
<name>A0A183DX24_9BILA</name>
<keyword evidence="2" id="KW-1185">Reference proteome</keyword>
<evidence type="ECO:0000313" key="1">
    <source>
        <dbReference type="EMBL" id="VDN21947.1"/>
    </source>
</evidence>
<gene>
    <name evidence="1" type="ORF">GPUH_LOCUS13265</name>
</gene>
<organism evidence="3">
    <name type="scientific">Gongylonema pulchrum</name>
    <dbReference type="NCBI Taxonomy" id="637853"/>
    <lineage>
        <taxon>Eukaryota</taxon>
        <taxon>Metazoa</taxon>
        <taxon>Ecdysozoa</taxon>
        <taxon>Nematoda</taxon>
        <taxon>Chromadorea</taxon>
        <taxon>Rhabditida</taxon>
        <taxon>Spirurina</taxon>
        <taxon>Spiruromorpha</taxon>
        <taxon>Spiruroidea</taxon>
        <taxon>Gongylonematidae</taxon>
        <taxon>Gongylonema</taxon>
    </lineage>
</organism>
<dbReference type="Proteomes" id="UP000271098">
    <property type="component" value="Unassembled WGS sequence"/>
</dbReference>
<dbReference type="OrthoDB" id="5850536at2759"/>
<accession>A0A183DX24</accession>
<protein>
    <submittedName>
        <fullName evidence="3">WW domain-containing protein</fullName>
    </submittedName>
</protein>
<evidence type="ECO:0000313" key="2">
    <source>
        <dbReference type="Proteomes" id="UP000271098"/>
    </source>
</evidence>
<dbReference type="EMBL" id="UYRT01080055">
    <property type="protein sequence ID" value="VDN21947.1"/>
    <property type="molecule type" value="Genomic_DNA"/>
</dbReference>
<dbReference type="AlphaFoldDB" id="A0A183DX24"/>
<sequence length="157" mass="18026">MPFCCLLRIKSDNSHYYLSDHELAILARLVQDELNRYAAEVPAQSAEWWYQDVKLPSDWRIPAPRFASASSDDYRSDLVSDSQPVITVPYQVSSEEQLEEFPEYVLVPTDELIELPSDELLEDEVLPVDEDLLDDLQLRARIAVLARALSERAIRGF</sequence>
<dbReference type="WBParaSite" id="GPUH_0001328001-mRNA-1">
    <property type="protein sequence ID" value="GPUH_0001328001-mRNA-1"/>
    <property type="gene ID" value="GPUH_0001328001"/>
</dbReference>
<reference evidence="1 2" key="2">
    <citation type="submission" date="2018-11" db="EMBL/GenBank/DDBJ databases">
        <authorList>
            <consortium name="Pathogen Informatics"/>
        </authorList>
    </citation>
    <scope>NUCLEOTIDE SEQUENCE [LARGE SCALE GENOMIC DNA]</scope>
</reference>
<proteinExistence type="predicted"/>